<proteinExistence type="predicted"/>
<feature type="transmembrane region" description="Helical" evidence="9">
    <location>
        <begin position="329"/>
        <end position="348"/>
    </location>
</feature>
<dbReference type="NCBIfam" id="TIGR00797">
    <property type="entry name" value="matE"/>
    <property type="match status" value="1"/>
</dbReference>
<keyword evidence="6 9" id="KW-1133">Transmembrane helix</keyword>
<feature type="transmembrane region" description="Helical" evidence="9">
    <location>
        <begin position="144"/>
        <end position="165"/>
    </location>
</feature>
<dbReference type="Pfam" id="PF01554">
    <property type="entry name" value="MatE"/>
    <property type="match status" value="2"/>
</dbReference>
<protein>
    <recommendedName>
        <fullName evidence="2">Multidrug resistance protein NorM</fullName>
    </recommendedName>
    <alternativeName>
        <fullName evidence="8">Na(+)/drug antiporter</fullName>
    </alternativeName>
</protein>
<evidence type="ECO:0000256" key="8">
    <source>
        <dbReference type="ARBA" id="ARBA00030855"/>
    </source>
</evidence>
<evidence type="ECO:0000256" key="1">
    <source>
        <dbReference type="ARBA" id="ARBA00004429"/>
    </source>
</evidence>
<dbReference type="InterPro" id="IPR047135">
    <property type="entry name" value="YsiQ"/>
</dbReference>
<evidence type="ECO:0000256" key="7">
    <source>
        <dbReference type="ARBA" id="ARBA00023136"/>
    </source>
</evidence>
<feature type="transmembrane region" description="Helical" evidence="9">
    <location>
        <begin position="177"/>
        <end position="197"/>
    </location>
</feature>
<evidence type="ECO:0000313" key="10">
    <source>
        <dbReference type="EMBL" id="MFH0262856.1"/>
    </source>
</evidence>
<dbReference type="EMBL" id="JBIHSF010000011">
    <property type="protein sequence ID" value="MFH0262856.1"/>
    <property type="molecule type" value="Genomic_DNA"/>
</dbReference>
<dbReference type="RefSeq" id="WP_268679741.1">
    <property type="nucleotide sequence ID" value="NZ_JAPQMW010000022.1"/>
</dbReference>
<sequence length="463" mass="49968">MSSYQDAAKTPSPLSYLDFSMLKSLWTTALPITLQTILFSSKGVIDVLMLGQLTEFDVAAAGIATKILFVATILLSGISTGGAMLAAQYFGANDNKGLVRSISLTWLMTSLAAVGSILILYLKGMSVIGIASDEIALSQLANTYLLFAAPSLLFMAYQTSIAAGLRSIHQASTATLFSALGIVLNILFNWLLIFGYFGLPELGLKGAALGTTLAALCESILLWLFLHKRDSVLALKVSGFFKSLTLSELKHFLSLSIPTTVNFLLWAIGVFIYTAIMGQTGTEGLVVLSIISPIEAFSLSLLVGVANASAVVVGNNLGAKEYDRAYYQAAFFAVIATIATLIVSVTLYSQKDSILSLFSALTPESIALAESFFLILCFGIVLRSIPTVMVVGVLRAGGDVKFCLYQDLLTQWCFGLPIAAFLAVYLKLPADIVFISFFFEAVFKWFACLYRFKSRAWMNHLAK</sequence>
<feature type="transmembrane region" description="Helical" evidence="9">
    <location>
        <begin position="67"/>
        <end position="92"/>
    </location>
</feature>
<feature type="transmembrane region" description="Helical" evidence="9">
    <location>
        <begin position="104"/>
        <end position="124"/>
    </location>
</feature>
<keyword evidence="11" id="KW-1185">Reference proteome</keyword>
<evidence type="ECO:0000256" key="5">
    <source>
        <dbReference type="ARBA" id="ARBA00022692"/>
    </source>
</evidence>
<dbReference type="InterPro" id="IPR048279">
    <property type="entry name" value="MdtK-like"/>
</dbReference>
<feature type="transmembrane region" description="Helical" evidence="9">
    <location>
        <begin position="408"/>
        <end position="426"/>
    </location>
</feature>
<feature type="transmembrane region" description="Helical" evidence="9">
    <location>
        <begin position="203"/>
        <end position="226"/>
    </location>
</feature>
<keyword evidence="5 9" id="KW-0812">Transmembrane</keyword>
<feature type="transmembrane region" description="Helical" evidence="9">
    <location>
        <begin position="252"/>
        <end position="276"/>
    </location>
</feature>
<evidence type="ECO:0000256" key="2">
    <source>
        <dbReference type="ARBA" id="ARBA00013489"/>
    </source>
</evidence>
<reference evidence="10 11" key="1">
    <citation type="submission" date="2024-10" db="EMBL/GenBank/DDBJ databases">
        <authorList>
            <person name="Yibar A."/>
            <person name="Saticioglu I.B."/>
            <person name="Duman M."/>
            <person name="Ajmi N."/>
            <person name="Gurler F."/>
            <person name="Ay H."/>
            <person name="Onuk E."/>
            <person name="Guler S."/>
            <person name="Romalde J.L."/>
        </authorList>
    </citation>
    <scope>NUCLEOTIDE SEQUENCE [LARGE SCALE GENOMIC DNA]</scope>
    <source>
        <strain evidence="10 11">1-TCBS-B</strain>
    </source>
</reference>
<accession>A0ABW7IML8</accession>
<feature type="transmembrane region" description="Helical" evidence="9">
    <location>
        <begin position="432"/>
        <end position="452"/>
    </location>
</feature>
<evidence type="ECO:0000256" key="6">
    <source>
        <dbReference type="ARBA" id="ARBA00022989"/>
    </source>
</evidence>
<organism evidence="10 11">
    <name type="scientific">Vibrio barjaei</name>
    <dbReference type="NCBI Taxonomy" id="1676683"/>
    <lineage>
        <taxon>Bacteria</taxon>
        <taxon>Pseudomonadati</taxon>
        <taxon>Pseudomonadota</taxon>
        <taxon>Gammaproteobacteria</taxon>
        <taxon>Vibrionales</taxon>
        <taxon>Vibrionaceae</taxon>
        <taxon>Vibrio</taxon>
    </lineage>
</organism>
<dbReference type="PANTHER" id="PTHR42925">
    <property type="entry name" value="MULTIDRUG AND TOXIN EFFLUX PROTEIN MATE FAMILY"/>
    <property type="match status" value="1"/>
</dbReference>
<keyword evidence="7 9" id="KW-0472">Membrane</keyword>
<feature type="transmembrane region" description="Helical" evidence="9">
    <location>
        <begin position="368"/>
        <end position="396"/>
    </location>
</feature>
<dbReference type="Proteomes" id="UP001607125">
    <property type="component" value="Unassembled WGS sequence"/>
</dbReference>
<name>A0ABW7IML8_9VIBR</name>
<evidence type="ECO:0000256" key="9">
    <source>
        <dbReference type="SAM" id="Phobius"/>
    </source>
</evidence>
<keyword evidence="4" id="KW-1003">Cell membrane</keyword>
<comment type="caution">
    <text evidence="10">The sequence shown here is derived from an EMBL/GenBank/DDBJ whole genome shotgun (WGS) entry which is preliminary data.</text>
</comment>
<dbReference type="PANTHER" id="PTHR42925:SF2">
    <property type="entry name" value="NA+ DRIVEN MULTIDRUG EFFLUX PUMP"/>
    <property type="match status" value="1"/>
</dbReference>
<dbReference type="PIRSF" id="PIRSF006603">
    <property type="entry name" value="DinF"/>
    <property type="match status" value="1"/>
</dbReference>
<evidence type="ECO:0000313" key="11">
    <source>
        <dbReference type="Proteomes" id="UP001607125"/>
    </source>
</evidence>
<dbReference type="InterPro" id="IPR002528">
    <property type="entry name" value="MATE_fam"/>
</dbReference>
<evidence type="ECO:0000256" key="4">
    <source>
        <dbReference type="ARBA" id="ARBA00022475"/>
    </source>
</evidence>
<keyword evidence="3" id="KW-0813">Transport</keyword>
<evidence type="ECO:0000256" key="3">
    <source>
        <dbReference type="ARBA" id="ARBA00022448"/>
    </source>
</evidence>
<gene>
    <name evidence="10" type="ORF">ACGRH2_20920</name>
</gene>
<comment type="subcellular location">
    <subcellularLocation>
        <location evidence="1">Cell inner membrane</location>
        <topology evidence="1">Multi-pass membrane protein</topology>
    </subcellularLocation>
</comment>